<name>A0A8E0S696_9TREM</name>
<proteinExistence type="predicted"/>
<dbReference type="OrthoDB" id="10263316at2759"/>
<dbReference type="AlphaFoldDB" id="A0A8E0S696"/>
<dbReference type="PANTHER" id="PTHR48421:SF1">
    <property type="entry name" value="MYCBP-ASSOCIATED PROTEIN"/>
    <property type="match status" value="1"/>
</dbReference>
<keyword evidence="3" id="KW-1185">Reference proteome</keyword>
<dbReference type="InterPro" id="IPR032707">
    <property type="entry name" value="MYCBPAP"/>
</dbReference>
<dbReference type="EMBL" id="LUCM01001935">
    <property type="protein sequence ID" value="KAA0198108.1"/>
    <property type="molecule type" value="Genomic_DNA"/>
</dbReference>
<reference evidence="2" key="1">
    <citation type="submission" date="2019-05" db="EMBL/GenBank/DDBJ databases">
        <title>Annotation for the trematode Fasciolopsis buski.</title>
        <authorList>
            <person name="Choi Y.-J."/>
        </authorList>
    </citation>
    <scope>NUCLEOTIDE SEQUENCE</scope>
    <source>
        <strain evidence="2">HT</strain>
        <tissue evidence="2">Whole worm</tissue>
    </source>
</reference>
<evidence type="ECO:0000313" key="2">
    <source>
        <dbReference type="EMBL" id="KAA0198108.1"/>
    </source>
</evidence>
<comment type="caution">
    <text evidence="2">The sequence shown here is derived from an EMBL/GenBank/DDBJ whole genome shotgun (WGS) entry which is preliminary data.</text>
</comment>
<evidence type="ECO:0000256" key="1">
    <source>
        <dbReference type="SAM" id="MobiDB-lite"/>
    </source>
</evidence>
<dbReference type="PANTHER" id="PTHR48421">
    <property type="entry name" value="MYCBP-ASSOCIATED PROTEIN"/>
    <property type="match status" value="1"/>
</dbReference>
<accession>A0A8E0S696</accession>
<dbReference type="Pfam" id="PF14646">
    <property type="entry name" value="MYCBPAP"/>
    <property type="match status" value="1"/>
</dbReference>
<gene>
    <name evidence="2" type="ORF">FBUS_00770</name>
</gene>
<dbReference type="Proteomes" id="UP000728185">
    <property type="component" value="Unassembled WGS sequence"/>
</dbReference>
<protein>
    <recommendedName>
        <fullName evidence="4">MYCBP-associated protein</fullName>
    </recommendedName>
</protein>
<sequence>MVNGKSSPSNTEKLERLAMFPPRPHVIFDESIEKLRLTEESLQELMEKVDMQQIIHKAQATDGVSAVNRVMIRKEIPQSERPKPTRCVAVLKPASAQSHMAGQISTIPFGPGESVSRGRIEPVDWYAAGLGPRFRRNGQLMEHSILGDPENFYQMAVCRGDIPLDLVPIEMRERITDRLEPTTAFFGPNILPSIPEQATPHSSCSVERSVNSSTISQSQVGPSRSGKNRGSALRRSADEDAAALRNWSEKLAEQRRIQNRLADIIKRTPDALVMNSGEDYYSIKLEQEKIDRCLPLVGDGKGYRYGSEFWSQCEYLESCQPNDICTTLNLRERGYYAPLEYVKCPLSVKREKGILNSGKISPKKQKCSSYLKERNEALKPLIGLLVPHVPEMETLEILGQGFGVKKISEDRPEEMKQDRQDKCSIAAKESILDNPTVVDTSTTGPHPHVSTDWENLESDPDFQLGPNLVVQDRAISWQREDRGTPAVPCKLQILFQCNDPEQKTEFLRIHNNGTAVILYEWTRIKEPDTFNLDRSDQCRFYFDFQPGTLRPGETVRNAITFRSWREGIYKELWRLDTKPVLNGSQPILVLFCGISVWPTPYQFQSMRPNAPNTEVEKEATYRRIYRLLNDLVTYFDIPQRPCTPEDPTSTEEGAFMAQNPGLFYQYDVVQKLKRMYQEIRERSIKQSVDAGGPMRELPERWDYSVKGLRELLYWTEPDKSKGQTAAKFEEEFVKFFHLVNTISFLPAHIADGRSKRLFQIGYQSLLYGLSELFEQCSNLRLYHGLPPLSACKSKTFSRRLTKNINRVGALFKPVVAKNENSLRPPEEETSADQAEMGNQVEVELDQFVLKYSVTPNPDAWRQKASSLVYSGLVQLIEQLVVHWEDIT</sequence>
<evidence type="ECO:0000313" key="3">
    <source>
        <dbReference type="Proteomes" id="UP000728185"/>
    </source>
</evidence>
<evidence type="ECO:0008006" key="4">
    <source>
        <dbReference type="Google" id="ProtNLM"/>
    </source>
</evidence>
<feature type="region of interest" description="Disordered" evidence="1">
    <location>
        <begin position="190"/>
        <end position="237"/>
    </location>
</feature>
<feature type="compositionally biased region" description="Low complexity" evidence="1">
    <location>
        <begin position="202"/>
        <end position="213"/>
    </location>
</feature>
<organism evidence="2 3">
    <name type="scientific">Fasciolopsis buskii</name>
    <dbReference type="NCBI Taxonomy" id="27845"/>
    <lineage>
        <taxon>Eukaryota</taxon>
        <taxon>Metazoa</taxon>
        <taxon>Spiralia</taxon>
        <taxon>Lophotrochozoa</taxon>
        <taxon>Platyhelminthes</taxon>
        <taxon>Trematoda</taxon>
        <taxon>Digenea</taxon>
        <taxon>Plagiorchiida</taxon>
        <taxon>Echinostomata</taxon>
        <taxon>Echinostomatoidea</taxon>
        <taxon>Fasciolidae</taxon>
        <taxon>Fasciolopsis</taxon>
    </lineage>
</organism>